<evidence type="ECO:0000313" key="2">
    <source>
        <dbReference type="Proteomes" id="UP001060504"/>
    </source>
</evidence>
<proteinExistence type="predicted"/>
<evidence type="ECO:0008006" key="3">
    <source>
        <dbReference type="Google" id="ProtNLM"/>
    </source>
</evidence>
<reference evidence="1 2" key="1">
    <citation type="submission" date="2021-08" db="EMBL/GenBank/DDBJ databases">
        <title>Draft genome sequence of Mycolicibacterium sp. NGTWS1702 strain.</title>
        <authorList>
            <person name="Matsumoto M."/>
            <person name="Tang B.C.C."/>
            <person name="Machida Y."/>
            <person name="Matoyama H."/>
            <person name="Kishihara T."/>
            <person name="Sato S."/>
            <person name="Kondo I."/>
            <person name="Sano M."/>
            <person name="Kato G."/>
        </authorList>
    </citation>
    <scope>NUCLEOTIDE SEQUENCE [LARGE SCALE GENOMIC DNA]</scope>
    <source>
        <strain evidence="1 2">NGTWSNA01</strain>
    </source>
</reference>
<comment type="caution">
    <text evidence="1">The sequence shown here is derived from an EMBL/GenBank/DDBJ whole genome shotgun (WGS) entry which is preliminary data.</text>
</comment>
<dbReference type="Proteomes" id="UP001060504">
    <property type="component" value="Unassembled WGS sequence"/>
</dbReference>
<gene>
    <name evidence="1" type="ORF">NGTWS1702_25050</name>
</gene>
<protein>
    <recommendedName>
        <fullName evidence="3">UmuC domain-containing protein</fullName>
    </recommendedName>
</protein>
<accession>A0ABQ4VBG0</accession>
<organism evidence="1 2">
    <name type="scientific">Mycolicibacterium cyprinidarum</name>
    <dbReference type="NCBI Taxonomy" id="2860311"/>
    <lineage>
        <taxon>Bacteria</taxon>
        <taxon>Bacillati</taxon>
        <taxon>Actinomycetota</taxon>
        <taxon>Actinomycetes</taxon>
        <taxon>Mycobacteriales</taxon>
        <taxon>Mycobacteriaceae</taxon>
        <taxon>Mycolicibacterium</taxon>
    </lineage>
</organism>
<name>A0ABQ4VBG0_9MYCO</name>
<sequence length="123" mass="13224">MRQPESSTVNLGDSIVSQLLEQLEALCHTGGTQRASFGIQIAFGYNAGRSRDGRQFRLRKLVAPNGSAKAMPAEPSAVLTSATGPSLRDVLSRSPNEVTTVISFRACSIVIAKRTRMFGSLTR</sequence>
<evidence type="ECO:0000313" key="1">
    <source>
        <dbReference type="EMBL" id="GJF17914.1"/>
    </source>
</evidence>
<keyword evidence="2" id="KW-1185">Reference proteome</keyword>
<dbReference type="EMBL" id="BPRH01002626">
    <property type="protein sequence ID" value="GJF17914.1"/>
    <property type="molecule type" value="Genomic_DNA"/>
</dbReference>